<proteinExistence type="predicted"/>
<dbReference type="KEGG" id="vg:940314"/>
<keyword evidence="1" id="KW-1133">Transmembrane helix</keyword>
<keyword evidence="1" id="KW-0472">Membrane</keyword>
<reference evidence="2 3" key="8">
    <citation type="journal article" date="2000" name="J. Virol.">
        <title>The r144 major histocompatibility complex class I-like gene of rat cytomegalovirus is dispensable for both acute and long-term infection in the immunocompromised host.</title>
        <authorList>
            <person name="Beisser P.S."/>
            <person name="Kloover J.S."/>
            <person name="Grauls G.E."/>
            <person name="Blok M.J."/>
            <person name="Bruggeman C.A."/>
            <person name="Vink C."/>
        </authorList>
    </citation>
    <scope>NUCLEOTIDE SEQUENCE [LARGE SCALE GENOMIC DNA]</scope>
    <source>
        <strain evidence="2 3">Maastricht</strain>
    </source>
</reference>
<reference evidence="2 3" key="10">
    <citation type="journal article" date="2000" name="Virus Res.">
        <title>Rat cytomegalovirus R89 is a highly conserved gene which expresses a spliced transcript.</title>
        <authorList>
            <person name="Gruijthuijsen Y.K."/>
            <person name="Beuken E."/>
            <person name="Bruggeman C.A."/>
            <person name="Vink C."/>
        </authorList>
    </citation>
    <scope>NUCLEOTIDE SEQUENCE [LARGE SCALE GENOMIC DNA]</scope>
    <source>
        <strain evidence="2 3">Maastricht</strain>
    </source>
</reference>
<evidence type="ECO:0000313" key="3">
    <source>
        <dbReference type="Proteomes" id="UP000008288"/>
    </source>
</evidence>
<reference evidence="2 3" key="7">
    <citation type="journal article" date="1999" name="J. Virol.">
        <title>Deletion of the R78 G protein-coupled receptor gene from rat cytomegalovirus results in an attenuated, syncytium-inducing mutant strain.</title>
        <authorList>
            <person name="Beisser P.S."/>
            <person name="Grauls G."/>
            <person name="Bruggeman C.A."/>
            <person name="Vink C."/>
        </authorList>
    </citation>
    <scope>NUCLEOTIDE SEQUENCE [LARGE SCALE GENOMIC DNA]</scope>
    <source>
        <strain evidence="2 3">Maastricht</strain>
    </source>
</reference>
<reference evidence="2 3" key="5">
    <citation type="journal article" date="1998" name="Virology">
        <title>The Maastricht strain and England strain of rat cytomegalovirus represent different betaherpesvirus species rather than strains.</title>
        <authorList>
            <person name="Beisser P.S."/>
            <person name="Kaptein S.J."/>
            <person name="Beuken E."/>
            <person name="Bruggeman C.A."/>
            <person name="Vink C."/>
        </authorList>
    </citation>
    <scope>NUCLEOTIDE SEQUENCE [LARGE SCALE GENOMIC DNA]</scope>
    <source>
        <strain evidence="2 3">Maastricht</strain>
    </source>
</reference>
<reference evidence="2 3" key="6">
    <citation type="journal article" date="1999" name="J. Gen. Virol.">
        <title>The rat cytomegalovirus R32 gene encodes a virion-associated protein that elicits a strong humoral immune response in infected rats.</title>
        <authorList>
            <person name="Beuken E."/>
            <person name="Grauls G."/>
            <person name="Bruggeman C.A."/>
            <person name="Vink C."/>
        </authorList>
    </citation>
    <scope>NUCLEOTIDE SEQUENCE [LARGE SCALE GENOMIC DNA]</scope>
    <source>
        <strain evidence="2 3">Maastricht</strain>
    </source>
</reference>
<accession>Q9DW41</accession>
<reference evidence="2 3" key="4">
    <citation type="journal article" date="1998" name="J. Virol.">
        <title>The R33 G protein-coupled receptor gene of rat cytomegalovirus plays an essential role in the pathogenesis of viral infection.</title>
        <authorList>
            <person name="Beisser P.S."/>
            <person name="Vink C."/>
            <person name="Van Dam J.G."/>
            <person name="Grauls G."/>
            <person name="Vanherle S.J."/>
            <person name="Bruggeman C.A."/>
        </authorList>
    </citation>
    <scope>NUCLEOTIDE SEQUENCE [LARGE SCALE GENOMIC DNA]</scope>
    <source>
        <strain evidence="2 3">Maastricht</strain>
    </source>
</reference>
<protein>
    <submittedName>
        <fullName evidence="2">Pr152</fullName>
    </submittedName>
</protein>
<reference evidence="2 3" key="1">
    <citation type="journal article" date="1996" name="J. Gen. Virol.">
        <title>Cloning and sequence analysis of the genes encoding DNA polymerase, glycoprotein B, ICP18.5 and major DNA-binding protein of rat cytomegalovirus.</title>
        <authorList>
            <person name="Beuken E."/>
            <person name="Slobbe R."/>
            <person name="Bruggeman C.A."/>
            <person name="Vink C."/>
        </authorList>
    </citation>
    <scope>NUCLEOTIDE SEQUENCE [LARGE SCALE GENOMIC DNA]</scope>
    <source>
        <strain evidence="2 3">Maastricht</strain>
    </source>
</reference>
<reference evidence="2 3" key="9">
    <citation type="journal article" date="2000" name="J. Virol.">
        <title>Complete DNA sequence of the rat cytomegalovirus genome.</title>
        <authorList>
            <person name="Vink C."/>
            <person name="Beuken E."/>
            <person name="Bruggeman C.A."/>
        </authorList>
    </citation>
    <scope>NUCLEOTIDE SEQUENCE [LARGE SCALE GENOMIC DNA]</scope>
    <source>
        <strain evidence="2 3">Maastricht</strain>
    </source>
</reference>
<sequence length="384" mass="43847">MFFSHVFVLCFLLSGSVWTNVISRKKSFSDPCNDRKIILETVLFNNTLENKFRLGMTSTLFIILGGSSSVTWNAKKPLVSDVWTEFFFFYEQGIVLRFFQILLGFEPSVMSLTCIFDTASRQHSFFFRIENKLFGTCRNNKLSYVCSVGMMKEFFMYLERYKGGTSIIMELKKHAKNIQNKWSDICKKFNKLEKDATHTYVLHYNYTMDTISCSVKSSVPWRYEIAINGSVINDTKTTYDRETNIHTTSGSVSRGGGVYFLCTIHFPYDKKISKTLDISTFIIPTTLISTISTSTLEEYLDSPTVANIHTITEIQTESVKKISFQNDVPIFGAGSVTFLVIIVLLVIGLIASFVFQKEITSFRYKFQNVPTESPYKDIVMTIGG</sequence>
<evidence type="ECO:0000313" key="2">
    <source>
        <dbReference type="EMBL" id="AAF99249.1"/>
    </source>
</evidence>
<dbReference type="GeneID" id="940314"/>
<dbReference type="EMBL" id="AF232689">
    <property type="protein sequence ID" value="AAF99249.1"/>
    <property type="molecule type" value="Genomic_DNA"/>
</dbReference>
<organismHost>
    <name type="scientific">Rattus</name>
    <name type="common">rats</name>
    <dbReference type="NCBI Taxonomy" id="10114"/>
</organismHost>
<gene>
    <name evidence="2" type="primary">r152</name>
</gene>
<reference evidence="2 3" key="2">
    <citation type="journal article" date="1996" name="J. Virol.">
        <title>Structure of the rat cytomegalovirus genome termini.</title>
        <authorList>
            <person name="Vink C."/>
            <person name="Beuken E."/>
            <person name="Bruggeman C.A."/>
        </authorList>
    </citation>
    <scope>NUCLEOTIDE SEQUENCE [LARGE SCALE GENOMIC DNA]</scope>
    <source>
        <strain evidence="2 3">Maastricht</strain>
    </source>
</reference>
<evidence type="ECO:0000256" key="1">
    <source>
        <dbReference type="SAM" id="Phobius"/>
    </source>
</evidence>
<feature type="transmembrane region" description="Helical" evidence="1">
    <location>
        <begin position="330"/>
        <end position="355"/>
    </location>
</feature>
<keyword evidence="3" id="KW-1185">Reference proteome</keyword>
<keyword evidence="1" id="KW-0812">Transmembrane</keyword>
<dbReference type="RefSeq" id="NP_064262.1">
    <property type="nucleotide sequence ID" value="NC_002512.2"/>
</dbReference>
<reference evidence="2 3" key="3">
    <citation type="journal article" date="1997" name="J. Gen. Virol.">
        <title>Cloning and functional characterization of the origin of lytic-phase DNA replication of rat cytomegalovirus.</title>
        <authorList>
            <person name="Vink C."/>
            <person name="Beuken E."/>
            <person name="Bruggeman C.A."/>
        </authorList>
    </citation>
    <scope>NUCLEOTIDE SEQUENCE [LARGE SCALE GENOMIC DNA]</scope>
    <source>
        <strain evidence="2 3">Maastricht</strain>
    </source>
</reference>
<dbReference type="Proteomes" id="UP000008288">
    <property type="component" value="Segment"/>
</dbReference>
<name>Q9DW41_RCMVM</name>
<organism evidence="2 3">
    <name type="scientific">Rat cytomegalovirus (strain Maastricht)</name>
    <dbReference type="NCBI Taxonomy" id="79700"/>
    <lineage>
        <taxon>Viruses</taxon>
        <taxon>Duplodnaviria</taxon>
        <taxon>Heunggongvirae</taxon>
        <taxon>Peploviricota</taxon>
        <taxon>Herviviricetes</taxon>
        <taxon>Herpesvirales</taxon>
        <taxon>Orthoherpesviridae</taxon>
        <taxon>Betaherpesvirinae</taxon>
        <taxon>Muromegalovirus</taxon>
        <taxon>Muromegalovirus muridbeta2</taxon>
        <taxon>Murid betaherpesvirus 2</taxon>
    </lineage>
</organism>